<organism evidence="3 4">
    <name type="scientific">Diacronema lutheri</name>
    <name type="common">Unicellular marine alga</name>
    <name type="synonym">Monochrysis lutheri</name>
    <dbReference type="NCBI Taxonomy" id="2081491"/>
    <lineage>
        <taxon>Eukaryota</taxon>
        <taxon>Haptista</taxon>
        <taxon>Haptophyta</taxon>
        <taxon>Pavlovophyceae</taxon>
        <taxon>Pavlovales</taxon>
        <taxon>Pavlovaceae</taxon>
        <taxon>Diacronema</taxon>
    </lineage>
</organism>
<evidence type="ECO:0000313" key="3">
    <source>
        <dbReference type="EMBL" id="KAG8468616.1"/>
    </source>
</evidence>
<reference evidence="3" key="1">
    <citation type="submission" date="2021-05" db="EMBL/GenBank/DDBJ databases">
        <title>The genome of the haptophyte Pavlova lutheri (Diacronema luteri, Pavlovales) - a model for lipid biosynthesis in eukaryotic algae.</title>
        <authorList>
            <person name="Hulatt C.J."/>
            <person name="Posewitz M.C."/>
        </authorList>
    </citation>
    <scope>NUCLEOTIDE SEQUENCE</scope>
    <source>
        <strain evidence="3">NIVA-4/92</strain>
    </source>
</reference>
<dbReference type="InterPro" id="IPR052514">
    <property type="entry name" value="SAM-dependent_MTase"/>
</dbReference>
<evidence type="ECO:0000259" key="2">
    <source>
        <dbReference type="Pfam" id="PF05050"/>
    </source>
</evidence>
<dbReference type="OrthoDB" id="5835829at2759"/>
<dbReference type="InterPro" id="IPR006342">
    <property type="entry name" value="FkbM_mtfrase"/>
</dbReference>
<dbReference type="Proteomes" id="UP000751190">
    <property type="component" value="Unassembled WGS sequence"/>
</dbReference>
<dbReference type="AlphaFoldDB" id="A0A8J5XTG5"/>
<protein>
    <recommendedName>
        <fullName evidence="2">Methyltransferase FkbM domain-containing protein</fullName>
    </recommendedName>
</protein>
<dbReference type="InterPro" id="IPR029063">
    <property type="entry name" value="SAM-dependent_MTases_sf"/>
</dbReference>
<proteinExistence type="predicted"/>
<dbReference type="Pfam" id="PF05050">
    <property type="entry name" value="Methyltransf_21"/>
    <property type="match status" value="1"/>
</dbReference>
<gene>
    <name evidence="3" type="ORF">KFE25_013699</name>
</gene>
<dbReference type="SUPFAM" id="SSF53335">
    <property type="entry name" value="S-adenosyl-L-methionine-dependent methyltransferases"/>
    <property type="match status" value="1"/>
</dbReference>
<feature type="compositionally biased region" description="Acidic residues" evidence="1">
    <location>
        <begin position="158"/>
        <end position="167"/>
    </location>
</feature>
<comment type="caution">
    <text evidence="3">The sequence shown here is derived from an EMBL/GenBank/DDBJ whole genome shotgun (WGS) entry which is preliminary data.</text>
</comment>
<dbReference type="Gene3D" id="3.40.50.150">
    <property type="entry name" value="Vaccinia Virus protein VP39"/>
    <property type="match status" value="1"/>
</dbReference>
<dbReference type="PANTHER" id="PTHR34203">
    <property type="entry name" value="METHYLTRANSFERASE, FKBM FAMILY PROTEIN"/>
    <property type="match status" value="1"/>
</dbReference>
<feature type="region of interest" description="Disordered" evidence="1">
    <location>
        <begin position="156"/>
        <end position="183"/>
    </location>
</feature>
<accession>A0A8J5XTG5</accession>
<name>A0A8J5XTG5_DIALT</name>
<dbReference type="EMBL" id="JAGTXO010000004">
    <property type="protein sequence ID" value="KAG8468616.1"/>
    <property type="molecule type" value="Genomic_DNA"/>
</dbReference>
<feature type="domain" description="Methyltransferase FkbM" evidence="2">
    <location>
        <begin position="51"/>
        <end position="244"/>
    </location>
</feature>
<sequence length="350" mass="36884">MLCEAGDMVFECAAWDEARFLYAEIFERRTYEQHGITLRCPCGARGGVIVDAGANIGLFALYARAACDGGGLSPPRMLSVEPIAPVFDVLCRNTADHGSITPVHAALGATDRAQVALTHFPACPGESTRYPEERAEMRRVLAREALRAGVAHLRGADDVDADDDDGGDGGGRDGGGRGGGARSEAASCAQLTVSSLLRRHARPTDAVHLLKVDVEGDELDVLLGIEPADWARVCQVAVEVHDVAHPRHEREGEGDGSATVGASLCALAPGRGASGTAHVGVANESNDPWWTGDALACGRSGRLGQVLDVLRSRGGFAHVHVVRQRPQRHGDFLSFVPESLALFVVPPASP</sequence>
<dbReference type="NCBIfam" id="TIGR01444">
    <property type="entry name" value="fkbM_fam"/>
    <property type="match status" value="1"/>
</dbReference>
<evidence type="ECO:0000313" key="4">
    <source>
        <dbReference type="Proteomes" id="UP000751190"/>
    </source>
</evidence>
<dbReference type="PANTHER" id="PTHR34203:SF13">
    <property type="entry name" value="EXPRESSED PROTEIN"/>
    <property type="match status" value="1"/>
</dbReference>
<keyword evidence="4" id="KW-1185">Reference proteome</keyword>
<dbReference type="OMA" id="IFERRTY"/>
<evidence type="ECO:0000256" key="1">
    <source>
        <dbReference type="SAM" id="MobiDB-lite"/>
    </source>
</evidence>